<evidence type="ECO:0000256" key="3">
    <source>
        <dbReference type="ARBA" id="ARBA00022989"/>
    </source>
</evidence>
<dbReference type="InterPro" id="IPR006694">
    <property type="entry name" value="Fatty_acid_hydroxylase"/>
</dbReference>
<evidence type="ECO:0000256" key="1">
    <source>
        <dbReference type="ARBA" id="ARBA00004370"/>
    </source>
</evidence>
<evidence type="ECO:0000256" key="2">
    <source>
        <dbReference type="ARBA" id="ARBA00022692"/>
    </source>
</evidence>
<dbReference type="InterPro" id="IPR050307">
    <property type="entry name" value="Sterol_Desaturase_Related"/>
</dbReference>
<organism evidence="7">
    <name type="scientific">Compsopogon caeruleus</name>
    <dbReference type="NCBI Taxonomy" id="31354"/>
    <lineage>
        <taxon>Eukaryota</taxon>
        <taxon>Rhodophyta</taxon>
        <taxon>Compsopogonophyceae</taxon>
        <taxon>Compsopogonales</taxon>
        <taxon>Compsopogonaceae</taxon>
        <taxon>Compsopogon</taxon>
    </lineage>
</organism>
<reference evidence="7" key="1">
    <citation type="submission" date="2021-01" db="EMBL/GenBank/DDBJ databases">
        <authorList>
            <person name="Corre E."/>
            <person name="Pelletier E."/>
            <person name="Niang G."/>
            <person name="Scheremetjew M."/>
            <person name="Finn R."/>
            <person name="Kale V."/>
            <person name="Holt S."/>
            <person name="Cochrane G."/>
            <person name="Meng A."/>
            <person name="Brown T."/>
            <person name="Cohen L."/>
        </authorList>
    </citation>
    <scope>NUCLEOTIDE SEQUENCE</scope>
    <source>
        <strain evidence="7">SAG 36.94</strain>
    </source>
</reference>
<proteinExistence type="predicted"/>
<accession>A0A7S1XA58</accession>
<evidence type="ECO:0000259" key="6">
    <source>
        <dbReference type="Pfam" id="PF04116"/>
    </source>
</evidence>
<protein>
    <recommendedName>
        <fullName evidence="6">Fatty acid hydroxylase domain-containing protein</fullName>
    </recommendedName>
</protein>
<dbReference type="PANTHER" id="PTHR11863">
    <property type="entry name" value="STEROL DESATURASE"/>
    <property type="match status" value="1"/>
</dbReference>
<keyword evidence="4 5" id="KW-0472">Membrane</keyword>
<feature type="transmembrane region" description="Helical" evidence="5">
    <location>
        <begin position="77"/>
        <end position="100"/>
    </location>
</feature>
<keyword evidence="2 5" id="KW-0812">Transmembrane</keyword>
<gene>
    <name evidence="7" type="ORF">CCAE0312_LOCUS121</name>
</gene>
<dbReference type="GO" id="GO:0016020">
    <property type="term" value="C:membrane"/>
    <property type="evidence" value="ECO:0007669"/>
    <property type="project" value="UniProtKB-SubCell"/>
</dbReference>
<dbReference type="GO" id="GO:0008610">
    <property type="term" value="P:lipid biosynthetic process"/>
    <property type="evidence" value="ECO:0007669"/>
    <property type="project" value="InterPro"/>
</dbReference>
<sequence length="262" mass="30774">MLVELTTLCLVLSFGYIEKTWIWLCENTSEYLMTVCGMFVSLVVGYLAGCVPYVVLDRLRLPFLDRYKVQKGRYANKADYVMVTMKIMGLFFIIMLPMIAMSTPIFRWLGMTRDPPLPDWTTVAIQIIFFFIVEDYMNYWIHRWLHTPWAYKAIHSVHHEYSAPFSVAATYAHPLEVILLGIPTFTGPALVGPHLFTLWIWLLMRQYEAIDIHSGYEFPWNINRYFPFYAGTAQHDLHHFRYSGNFASVFTWCDQLYGTKVR</sequence>
<dbReference type="GO" id="GO:0016491">
    <property type="term" value="F:oxidoreductase activity"/>
    <property type="evidence" value="ECO:0007669"/>
    <property type="project" value="InterPro"/>
</dbReference>
<name>A0A7S1XA58_9RHOD</name>
<dbReference type="AlphaFoldDB" id="A0A7S1XA58"/>
<evidence type="ECO:0000256" key="4">
    <source>
        <dbReference type="ARBA" id="ARBA00023136"/>
    </source>
</evidence>
<feature type="transmembrane region" description="Helical" evidence="5">
    <location>
        <begin position="120"/>
        <end position="137"/>
    </location>
</feature>
<feature type="domain" description="Fatty acid hydroxylase" evidence="6">
    <location>
        <begin position="128"/>
        <end position="259"/>
    </location>
</feature>
<keyword evidence="3 5" id="KW-1133">Transmembrane helix</keyword>
<dbReference type="EMBL" id="HBGH01000256">
    <property type="protein sequence ID" value="CAD9220580.1"/>
    <property type="molecule type" value="Transcribed_RNA"/>
</dbReference>
<feature type="transmembrane region" description="Helical" evidence="5">
    <location>
        <begin position="31"/>
        <end position="56"/>
    </location>
</feature>
<comment type="subcellular location">
    <subcellularLocation>
        <location evidence="1">Membrane</location>
    </subcellularLocation>
</comment>
<evidence type="ECO:0000256" key="5">
    <source>
        <dbReference type="SAM" id="Phobius"/>
    </source>
</evidence>
<dbReference type="GO" id="GO:0005506">
    <property type="term" value="F:iron ion binding"/>
    <property type="evidence" value="ECO:0007669"/>
    <property type="project" value="InterPro"/>
</dbReference>
<evidence type="ECO:0000313" key="7">
    <source>
        <dbReference type="EMBL" id="CAD9220580.1"/>
    </source>
</evidence>
<dbReference type="Pfam" id="PF04116">
    <property type="entry name" value="FA_hydroxylase"/>
    <property type="match status" value="1"/>
</dbReference>